<evidence type="ECO:0000256" key="14">
    <source>
        <dbReference type="PIRSR" id="PIRSR000109-2"/>
    </source>
</evidence>
<evidence type="ECO:0000256" key="5">
    <source>
        <dbReference type="ARBA" id="ARBA00013011"/>
    </source>
</evidence>
<dbReference type="EC" id="1.1.1.44" evidence="5 12"/>
<evidence type="ECO:0000256" key="1">
    <source>
        <dbReference type="ARBA" id="ARBA00002526"/>
    </source>
</evidence>
<evidence type="ECO:0000313" key="19">
    <source>
        <dbReference type="Proteomes" id="UP000033924"/>
    </source>
</evidence>
<organism evidence="18 19">
    <name type="scientific">Erwinia tracheiphila</name>
    <dbReference type="NCBI Taxonomy" id="65700"/>
    <lineage>
        <taxon>Bacteria</taxon>
        <taxon>Pseudomonadati</taxon>
        <taxon>Pseudomonadota</taxon>
        <taxon>Gammaproteobacteria</taxon>
        <taxon>Enterobacterales</taxon>
        <taxon>Erwiniaceae</taxon>
        <taxon>Erwinia</taxon>
    </lineage>
</organism>
<dbReference type="GO" id="GO:0050661">
    <property type="term" value="F:NADP binding"/>
    <property type="evidence" value="ECO:0007669"/>
    <property type="project" value="InterPro"/>
</dbReference>
<comment type="pathway">
    <text evidence="2 12 16">Carbohydrate degradation; pentose phosphate pathway; D-ribulose 5-phosphate from D-glucose 6-phosphate (oxidative stage): step 3/3.</text>
</comment>
<evidence type="ECO:0000256" key="10">
    <source>
        <dbReference type="ARBA" id="ARBA00023126"/>
    </source>
</evidence>
<dbReference type="PATRIC" id="fig|65700.7.peg.1548"/>
<sequence>MSKQQIGVVGMAVMGRNLALNIESRGYTVSIFNRSREKTDEVIAENAGKKLAPYYTIEEFVDSLEKPRRILLMVQAGEATDKTIASLTPHLDKGDILIDGGNTFYKDTIRRNRELSDQGFNFIGTGVSGGEEGALKGPSIMPGGQKEAYELVSPILDKIAARAEGEACVTYIGPDGAGHYVKMVHNGIEYGDMQLIAEAYSLLKNALNLTNDELAKTFTEWNNGELSSYLIDITKEIFVKKDECGQYLVDVILDEAANKGTGKWTSQSSLDLGEPLSLITESVFARYLSSLKAQRVAASKVLSGPQVNAFSGDKTEFIEKVRRALYLGKIVSYAQGFSQLKAASGENNWNLNYGEIAKIFRAGCIIRAQFLQKITDAYADNADIANLLLASYFKNIADEYQQALRDVVAWAVQNGIPTPTFSAAIAYYDSYRSAVLPANLIQAQRDYFGAHTYKRTDKEGVFHTEWLE</sequence>
<dbReference type="SMART" id="SM01350">
    <property type="entry name" value="6PGD"/>
    <property type="match status" value="1"/>
</dbReference>
<evidence type="ECO:0000313" key="18">
    <source>
        <dbReference type="EMBL" id="KKF35099.1"/>
    </source>
</evidence>
<dbReference type="InterPro" id="IPR036291">
    <property type="entry name" value="NAD(P)-bd_dom_sf"/>
</dbReference>
<dbReference type="InterPro" id="IPR006115">
    <property type="entry name" value="6PGDH_NADP-bd"/>
</dbReference>
<feature type="binding site" description="in other chain" evidence="14">
    <location>
        <position position="190"/>
    </location>
    <ligand>
        <name>substrate</name>
        <note>ligand shared between dimeric partners</note>
    </ligand>
</feature>
<dbReference type="UniPathway" id="UPA00115">
    <property type="reaction ID" value="UER00410"/>
</dbReference>
<keyword evidence="10 12" id="KW-0570">Pentose shunt</keyword>
<dbReference type="STRING" id="65700.SY86_06135"/>
<comment type="caution">
    <text evidence="18">The sequence shown here is derived from an EMBL/GenBank/DDBJ whole genome shotgun (WGS) entry which is preliminary data.</text>
</comment>
<keyword evidence="9 16" id="KW-0311">Gluconate utilization</keyword>
<feature type="binding site" evidence="15">
    <location>
        <begin position="33"/>
        <end position="35"/>
    </location>
    <ligand>
        <name>NADP(+)</name>
        <dbReference type="ChEBI" id="CHEBI:58349"/>
    </ligand>
</feature>
<dbReference type="FunFam" id="3.40.50.720:FF:000007">
    <property type="entry name" value="6-phosphogluconate dehydrogenase, decarboxylating"/>
    <property type="match status" value="1"/>
</dbReference>
<feature type="binding site" description="in other chain" evidence="14">
    <location>
        <position position="286"/>
    </location>
    <ligand>
        <name>substrate</name>
        <note>ligand shared between dimeric partners</note>
    </ligand>
</feature>
<feature type="binding site" evidence="15">
    <location>
        <begin position="74"/>
        <end position="76"/>
    </location>
    <ligand>
        <name>NADP(+)</name>
        <dbReference type="ChEBI" id="CHEBI:58349"/>
    </ligand>
</feature>
<dbReference type="InterPro" id="IPR013328">
    <property type="entry name" value="6PGD_dom2"/>
</dbReference>
<feature type="binding site" evidence="15">
    <location>
        <position position="102"/>
    </location>
    <ligand>
        <name>NADP(+)</name>
        <dbReference type="ChEBI" id="CHEBI:58349"/>
    </ligand>
</feature>
<evidence type="ECO:0000256" key="7">
    <source>
        <dbReference type="ARBA" id="ARBA00022857"/>
    </source>
</evidence>
<dbReference type="AlphaFoldDB" id="A0A0M2K840"/>
<evidence type="ECO:0000259" key="17">
    <source>
        <dbReference type="SMART" id="SM01350"/>
    </source>
</evidence>
<keyword evidence="8 12" id="KW-0560">Oxidoreductase</keyword>
<dbReference type="InterPro" id="IPR006183">
    <property type="entry name" value="Pgluconate_DH"/>
</dbReference>
<comment type="function">
    <text evidence="1 12">Catalyzes the oxidative decarboxylation of 6-phosphogluconate to ribulose 5-phosphate and CO(2), with concomitant reduction of NADP to NADPH.</text>
</comment>
<feature type="binding site" description="in other chain" evidence="14">
    <location>
        <position position="259"/>
    </location>
    <ligand>
        <name>substrate</name>
        <note>ligand shared between dimeric partners</note>
    </ligand>
</feature>
<dbReference type="RefSeq" id="WP_016189823.1">
    <property type="nucleotide sequence ID" value="NZ_CP089932.1"/>
</dbReference>
<evidence type="ECO:0000256" key="12">
    <source>
        <dbReference type="PIRNR" id="PIRNR000109"/>
    </source>
</evidence>
<accession>A0A0M2K840</accession>
<evidence type="ECO:0000256" key="11">
    <source>
        <dbReference type="ARBA" id="ARBA00048640"/>
    </source>
</evidence>
<dbReference type="Gene3D" id="3.40.50.720">
    <property type="entry name" value="NAD(P)-binding Rossmann-like Domain"/>
    <property type="match status" value="1"/>
</dbReference>
<feature type="binding site" description="in other chain" evidence="14">
    <location>
        <begin position="128"/>
        <end position="130"/>
    </location>
    <ligand>
        <name>substrate</name>
        <note>ligand shared between dimeric partners</note>
    </ligand>
</feature>
<feature type="binding site" evidence="14">
    <location>
        <position position="445"/>
    </location>
    <ligand>
        <name>substrate</name>
        <note>ligand shared between dimeric partners</note>
    </ligand>
</feature>
<evidence type="ECO:0000256" key="4">
    <source>
        <dbReference type="ARBA" id="ARBA00011738"/>
    </source>
</evidence>
<dbReference type="InterPro" id="IPR006113">
    <property type="entry name" value="6PGDH_Gnd/GntZ"/>
</dbReference>
<proteinExistence type="inferred from homology"/>
<dbReference type="PRINTS" id="PR00076">
    <property type="entry name" value="6PGDHDRGNASE"/>
</dbReference>
<comment type="similarity">
    <text evidence="3 12 16">Belongs to the 6-phosphogluconate dehydrogenase family.</text>
</comment>
<evidence type="ECO:0000256" key="9">
    <source>
        <dbReference type="ARBA" id="ARBA00023064"/>
    </source>
</evidence>
<feature type="binding site" evidence="15">
    <location>
        <begin position="10"/>
        <end position="15"/>
    </location>
    <ligand>
        <name>NADP(+)</name>
        <dbReference type="ChEBI" id="CHEBI:58349"/>
    </ligand>
</feature>
<keyword evidence="19" id="KW-1185">Reference proteome</keyword>
<dbReference type="GO" id="GO:0004616">
    <property type="term" value="F:phosphogluconate dehydrogenase (decarboxylating) activity"/>
    <property type="evidence" value="ECO:0007669"/>
    <property type="project" value="UniProtKB-EC"/>
</dbReference>
<dbReference type="Gene3D" id="1.20.5.320">
    <property type="entry name" value="6-Phosphogluconate Dehydrogenase, domain 3"/>
    <property type="match status" value="1"/>
</dbReference>
<comment type="catalytic activity">
    <reaction evidence="11 12 16">
        <text>6-phospho-D-gluconate + NADP(+) = D-ribulose 5-phosphate + CO2 + NADPH</text>
        <dbReference type="Rhea" id="RHEA:10116"/>
        <dbReference type="ChEBI" id="CHEBI:16526"/>
        <dbReference type="ChEBI" id="CHEBI:57783"/>
        <dbReference type="ChEBI" id="CHEBI:58121"/>
        <dbReference type="ChEBI" id="CHEBI:58349"/>
        <dbReference type="ChEBI" id="CHEBI:58759"/>
        <dbReference type="EC" id="1.1.1.44"/>
    </reaction>
</comment>
<evidence type="ECO:0000256" key="16">
    <source>
        <dbReference type="RuleBase" id="RU000485"/>
    </source>
</evidence>
<dbReference type="PANTHER" id="PTHR11811">
    <property type="entry name" value="6-PHOSPHOGLUCONATE DEHYDROGENASE"/>
    <property type="match status" value="1"/>
</dbReference>
<feature type="domain" description="6-phosphogluconate dehydrogenase C-terminal" evidence="17">
    <location>
        <begin position="178"/>
        <end position="467"/>
    </location>
</feature>
<dbReference type="SUPFAM" id="SSF48179">
    <property type="entry name" value="6-phosphogluconate dehydrogenase C-terminal domain-like"/>
    <property type="match status" value="1"/>
</dbReference>
<dbReference type="PIRSF" id="PIRSF000109">
    <property type="entry name" value="6PGD"/>
    <property type="match status" value="1"/>
</dbReference>
<comment type="subunit">
    <text evidence="4 12">Homodimer.</text>
</comment>
<dbReference type="PROSITE" id="PS00461">
    <property type="entry name" value="6PGD"/>
    <property type="match status" value="1"/>
</dbReference>
<keyword evidence="7 12" id="KW-0521">NADP</keyword>
<feature type="binding site" description="in other chain" evidence="14">
    <location>
        <position position="102"/>
    </location>
    <ligand>
        <name>substrate</name>
        <note>ligand shared between dimeric partners</note>
    </ligand>
</feature>
<dbReference type="GO" id="GO:0006098">
    <property type="term" value="P:pentose-phosphate shunt"/>
    <property type="evidence" value="ECO:0007669"/>
    <property type="project" value="UniProtKB-UniPathway"/>
</dbReference>
<dbReference type="FunFam" id="1.20.5.320:FF:000001">
    <property type="entry name" value="6-phosphogluconate dehydrogenase, decarboxylating"/>
    <property type="match status" value="1"/>
</dbReference>
<protein>
    <recommendedName>
        <fullName evidence="6 12">6-phosphogluconate dehydrogenase, decarboxylating</fullName>
        <ecNumber evidence="5 12">1.1.1.44</ecNumber>
    </recommendedName>
</protein>
<dbReference type="NCBIfam" id="TIGR00873">
    <property type="entry name" value="gnd"/>
    <property type="match status" value="1"/>
</dbReference>
<evidence type="ECO:0000256" key="15">
    <source>
        <dbReference type="PIRSR" id="PIRSR000109-3"/>
    </source>
</evidence>
<evidence type="ECO:0000256" key="3">
    <source>
        <dbReference type="ARBA" id="ARBA00008419"/>
    </source>
</evidence>
<feature type="binding site" evidence="14">
    <location>
        <position position="451"/>
    </location>
    <ligand>
        <name>substrate</name>
        <note>ligand shared between dimeric partners</note>
    </ligand>
</feature>
<dbReference type="InterPro" id="IPR006184">
    <property type="entry name" value="6PGdom_BS"/>
</dbReference>
<dbReference type="InterPro" id="IPR006114">
    <property type="entry name" value="6PGDH_C"/>
</dbReference>
<evidence type="ECO:0000256" key="13">
    <source>
        <dbReference type="PIRSR" id="PIRSR000109-1"/>
    </source>
</evidence>
<evidence type="ECO:0000256" key="8">
    <source>
        <dbReference type="ARBA" id="ARBA00023002"/>
    </source>
</evidence>
<dbReference type="Pfam" id="PF03446">
    <property type="entry name" value="NAD_binding_2"/>
    <property type="match status" value="1"/>
</dbReference>
<dbReference type="EMBL" id="JXNU01000003">
    <property type="protein sequence ID" value="KKF35099.1"/>
    <property type="molecule type" value="Genomic_DNA"/>
</dbReference>
<evidence type="ECO:0000256" key="2">
    <source>
        <dbReference type="ARBA" id="ARBA00004874"/>
    </source>
</evidence>
<dbReference type="Gene3D" id="1.10.1040.10">
    <property type="entry name" value="N-(1-d-carboxylethyl)-l-norvaline Dehydrogenase, domain 2"/>
    <property type="match status" value="1"/>
</dbReference>
<dbReference type="NCBIfam" id="NF006765">
    <property type="entry name" value="PRK09287.1"/>
    <property type="match status" value="1"/>
</dbReference>
<feature type="active site" description="Proton acceptor" evidence="13">
    <location>
        <position position="182"/>
    </location>
</feature>
<dbReference type="Pfam" id="PF00393">
    <property type="entry name" value="6PGD"/>
    <property type="match status" value="1"/>
</dbReference>
<feature type="active site" description="Proton donor" evidence="13">
    <location>
        <position position="189"/>
    </location>
</feature>
<dbReference type="GO" id="GO:0019521">
    <property type="term" value="P:D-gluconate metabolic process"/>
    <property type="evidence" value="ECO:0007669"/>
    <property type="project" value="UniProtKB-KW"/>
</dbReference>
<name>A0A0M2K840_9GAMM</name>
<dbReference type="Proteomes" id="UP000033924">
    <property type="component" value="Unassembled WGS sequence"/>
</dbReference>
<evidence type="ECO:0000256" key="6">
    <source>
        <dbReference type="ARBA" id="ARBA00018193"/>
    </source>
</evidence>
<dbReference type="InterPro" id="IPR008927">
    <property type="entry name" value="6-PGluconate_DH-like_C_sf"/>
</dbReference>
<reference evidence="18 19" key="1">
    <citation type="submission" date="2015-01" db="EMBL/GenBank/DDBJ databases">
        <title>Erwinia tracheiphila.</title>
        <authorList>
            <person name="Shapiro L.R."/>
        </authorList>
    </citation>
    <scope>NUCLEOTIDE SEQUENCE [LARGE SCALE GENOMIC DNA]</scope>
    <source>
        <strain evidence="18 19">BuffGH</strain>
    </source>
</reference>
<feature type="binding site" description="in other chain" evidence="14">
    <location>
        <begin position="185"/>
        <end position="186"/>
    </location>
    <ligand>
        <name>substrate</name>
        <note>ligand shared between dimeric partners</note>
    </ligand>
</feature>
<dbReference type="FunFam" id="1.10.1040.10:FF:000002">
    <property type="entry name" value="6-phosphogluconate dehydrogenase, decarboxylating"/>
    <property type="match status" value="1"/>
</dbReference>
<dbReference type="SUPFAM" id="SSF51735">
    <property type="entry name" value="NAD(P)-binding Rossmann-fold domains"/>
    <property type="match status" value="1"/>
</dbReference>
<gene>
    <name evidence="18" type="ORF">SY86_06135</name>
</gene>